<sequence>MFKCLEFVFDGGNCVFADPTWHFGLRLGVRGSFDRWVESNLADLADGQVIERAVP</sequence>
<proteinExistence type="predicted"/>
<dbReference type="Proteomes" id="UP000587527">
    <property type="component" value="Unassembled WGS sequence"/>
</dbReference>
<evidence type="ECO:0000313" key="2">
    <source>
        <dbReference type="Proteomes" id="UP000587527"/>
    </source>
</evidence>
<name>A0A841BLR8_9ACTN</name>
<gene>
    <name evidence="1" type="ORF">F4553_001974</name>
</gene>
<dbReference type="EMBL" id="JACHMN010000002">
    <property type="protein sequence ID" value="MBB5868595.1"/>
    <property type="molecule type" value="Genomic_DNA"/>
</dbReference>
<accession>A0A841BLR8</accession>
<comment type="caution">
    <text evidence="1">The sequence shown here is derived from an EMBL/GenBank/DDBJ whole genome shotgun (WGS) entry which is preliminary data.</text>
</comment>
<organism evidence="1 2">
    <name type="scientific">Allocatelliglobosispora scoriae</name>
    <dbReference type="NCBI Taxonomy" id="643052"/>
    <lineage>
        <taxon>Bacteria</taxon>
        <taxon>Bacillati</taxon>
        <taxon>Actinomycetota</taxon>
        <taxon>Actinomycetes</taxon>
        <taxon>Micromonosporales</taxon>
        <taxon>Micromonosporaceae</taxon>
        <taxon>Allocatelliglobosispora</taxon>
    </lineage>
</organism>
<evidence type="ECO:0000313" key="1">
    <source>
        <dbReference type="EMBL" id="MBB5868595.1"/>
    </source>
</evidence>
<dbReference type="AlphaFoldDB" id="A0A841BLR8"/>
<protein>
    <submittedName>
        <fullName evidence="1">Uncharacterized protein</fullName>
    </submittedName>
</protein>
<keyword evidence="2" id="KW-1185">Reference proteome</keyword>
<reference evidence="1 2" key="1">
    <citation type="submission" date="2020-08" db="EMBL/GenBank/DDBJ databases">
        <title>Sequencing the genomes of 1000 actinobacteria strains.</title>
        <authorList>
            <person name="Klenk H.-P."/>
        </authorList>
    </citation>
    <scope>NUCLEOTIDE SEQUENCE [LARGE SCALE GENOMIC DNA]</scope>
    <source>
        <strain evidence="1 2">DSM 45362</strain>
    </source>
</reference>